<comment type="caution">
    <text evidence="1">The sequence shown here is derived from an EMBL/GenBank/DDBJ whole genome shotgun (WGS) entry which is preliminary data.</text>
</comment>
<evidence type="ECO:0000313" key="1">
    <source>
        <dbReference type="EMBL" id="KAG8227567.1"/>
    </source>
</evidence>
<dbReference type="EMBL" id="KZ308327">
    <property type="protein sequence ID" value="KAG8227567.1"/>
    <property type="molecule type" value="Genomic_DNA"/>
</dbReference>
<organism evidence="1 2">
    <name type="scientific">Ladona fulva</name>
    <name type="common">Scarce chaser dragonfly</name>
    <name type="synonym">Libellula fulva</name>
    <dbReference type="NCBI Taxonomy" id="123851"/>
    <lineage>
        <taxon>Eukaryota</taxon>
        <taxon>Metazoa</taxon>
        <taxon>Ecdysozoa</taxon>
        <taxon>Arthropoda</taxon>
        <taxon>Hexapoda</taxon>
        <taxon>Insecta</taxon>
        <taxon>Pterygota</taxon>
        <taxon>Palaeoptera</taxon>
        <taxon>Odonata</taxon>
        <taxon>Epiprocta</taxon>
        <taxon>Anisoptera</taxon>
        <taxon>Libelluloidea</taxon>
        <taxon>Libellulidae</taxon>
        <taxon>Ladona</taxon>
    </lineage>
</organism>
<dbReference type="Proteomes" id="UP000792457">
    <property type="component" value="Unassembled WGS sequence"/>
</dbReference>
<reference evidence="1" key="2">
    <citation type="submission" date="2017-10" db="EMBL/GenBank/DDBJ databases">
        <title>Ladona fulva Genome sequencing and assembly.</title>
        <authorList>
            <person name="Murali S."/>
            <person name="Richards S."/>
            <person name="Bandaranaike D."/>
            <person name="Bellair M."/>
            <person name="Blankenburg K."/>
            <person name="Chao H."/>
            <person name="Dinh H."/>
            <person name="Doddapaneni H."/>
            <person name="Dugan-Rocha S."/>
            <person name="Elkadiri S."/>
            <person name="Gnanaolivu R."/>
            <person name="Hernandez B."/>
            <person name="Skinner E."/>
            <person name="Javaid M."/>
            <person name="Lee S."/>
            <person name="Li M."/>
            <person name="Ming W."/>
            <person name="Munidasa M."/>
            <person name="Muniz J."/>
            <person name="Nguyen L."/>
            <person name="Hughes D."/>
            <person name="Osuji N."/>
            <person name="Pu L.-L."/>
            <person name="Puazo M."/>
            <person name="Qu C."/>
            <person name="Quiroz J."/>
            <person name="Raj R."/>
            <person name="Weissenberger G."/>
            <person name="Xin Y."/>
            <person name="Zou X."/>
            <person name="Han Y."/>
            <person name="Worley K."/>
            <person name="Muzny D."/>
            <person name="Gibbs R."/>
        </authorList>
    </citation>
    <scope>NUCLEOTIDE SEQUENCE</scope>
    <source>
        <strain evidence="1">Sampled in the wild</strain>
    </source>
</reference>
<protein>
    <submittedName>
        <fullName evidence="1">Uncharacterized protein</fullName>
    </submittedName>
</protein>
<sequence length="83" mass="9128">MGTRNDTPRGGVPPKKMTKLGALSLVGTITAREMQKVINQLFPTHPLRTDVETEINDSNIPAFPMGELEVAVSSHKEQKNTRT</sequence>
<reference evidence="1" key="1">
    <citation type="submission" date="2013-04" db="EMBL/GenBank/DDBJ databases">
        <authorList>
            <person name="Qu J."/>
            <person name="Murali S.C."/>
            <person name="Bandaranaike D."/>
            <person name="Bellair M."/>
            <person name="Blankenburg K."/>
            <person name="Chao H."/>
            <person name="Dinh H."/>
            <person name="Doddapaneni H."/>
            <person name="Downs B."/>
            <person name="Dugan-Rocha S."/>
            <person name="Elkadiri S."/>
            <person name="Gnanaolivu R.D."/>
            <person name="Hernandez B."/>
            <person name="Javaid M."/>
            <person name="Jayaseelan J.C."/>
            <person name="Lee S."/>
            <person name="Li M."/>
            <person name="Ming W."/>
            <person name="Munidasa M."/>
            <person name="Muniz J."/>
            <person name="Nguyen L."/>
            <person name="Ongeri F."/>
            <person name="Osuji N."/>
            <person name="Pu L.-L."/>
            <person name="Puazo M."/>
            <person name="Qu C."/>
            <person name="Quiroz J."/>
            <person name="Raj R."/>
            <person name="Weissenberger G."/>
            <person name="Xin Y."/>
            <person name="Zou X."/>
            <person name="Han Y."/>
            <person name="Richards S."/>
            <person name="Worley K."/>
            <person name="Muzny D."/>
            <person name="Gibbs R."/>
        </authorList>
    </citation>
    <scope>NUCLEOTIDE SEQUENCE</scope>
    <source>
        <strain evidence="1">Sampled in the wild</strain>
    </source>
</reference>
<proteinExistence type="predicted"/>
<name>A0A8K0K3D3_LADFU</name>
<dbReference type="AlphaFoldDB" id="A0A8K0K3D3"/>
<dbReference type="OrthoDB" id="411871at2759"/>
<accession>A0A8K0K3D3</accession>
<gene>
    <name evidence="1" type="ORF">J437_LFUL000667</name>
</gene>
<keyword evidence="2" id="KW-1185">Reference proteome</keyword>
<evidence type="ECO:0000313" key="2">
    <source>
        <dbReference type="Proteomes" id="UP000792457"/>
    </source>
</evidence>